<dbReference type="Proteomes" id="UP000005019">
    <property type="component" value="Unassembled WGS sequence"/>
</dbReference>
<comment type="caution">
    <text evidence="1">The sequence shown here is derived from an EMBL/GenBank/DDBJ whole genome shotgun (WGS) entry which is preliminary data.</text>
</comment>
<dbReference type="AlphaFoldDB" id="F5RAJ6"/>
<accession>F5RAJ6</accession>
<sequence>MTAHETAVALRDDLSALWAKAPAIIRLQLSAEVAAILRRADDLVTLTAPKEQPR</sequence>
<dbReference type="RefSeq" id="WP_008059796.1">
    <property type="nucleotide sequence ID" value="NZ_AFHG01000036.1"/>
</dbReference>
<keyword evidence="2" id="KW-1185">Reference proteome</keyword>
<protein>
    <submittedName>
        <fullName evidence="1">Uncharacterized protein</fullName>
    </submittedName>
</protein>
<organism evidence="1 2">
    <name type="scientific">Methyloversatilis universalis (strain ATCC BAA-1314 / DSM 25237 / JCM 13912 / CCUG 52030 / FAM5)</name>
    <dbReference type="NCBI Taxonomy" id="1000565"/>
    <lineage>
        <taxon>Bacteria</taxon>
        <taxon>Pseudomonadati</taxon>
        <taxon>Pseudomonadota</taxon>
        <taxon>Betaproteobacteria</taxon>
        <taxon>Nitrosomonadales</taxon>
        <taxon>Sterolibacteriaceae</taxon>
        <taxon>Methyloversatilis</taxon>
    </lineage>
</organism>
<evidence type="ECO:0000313" key="1">
    <source>
        <dbReference type="EMBL" id="EGK72445.1"/>
    </source>
</evidence>
<proteinExistence type="predicted"/>
<evidence type="ECO:0000313" key="2">
    <source>
        <dbReference type="Proteomes" id="UP000005019"/>
    </source>
</evidence>
<gene>
    <name evidence="1" type="ORF">METUNv1_01210</name>
</gene>
<dbReference type="EMBL" id="AFHG01000036">
    <property type="protein sequence ID" value="EGK72445.1"/>
    <property type="molecule type" value="Genomic_DNA"/>
</dbReference>
<reference evidence="1 2" key="1">
    <citation type="journal article" date="2011" name="J. Bacteriol.">
        <title>Genome sequence of Methyloversatilis universalis FAM5T, a methylotrophic representative of the order Rhodocyclales.</title>
        <authorList>
            <person name="Kittichotirat W."/>
            <person name="Good N.M."/>
            <person name="Hall R."/>
            <person name="Bringel F."/>
            <person name="Lajus A."/>
            <person name="Medigue C."/>
            <person name="Smalley N.E."/>
            <person name="Beck D."/>
            <person name="Bumgarner R."/>
            <person name="Vuilleumier S."/>
            <person name="Kalyuzhnaya M.G."/>
        </authorList>
    </citation>
    <scope>NUCLEOTIDE SEQUENCE [LARGE SCALE GENOMIC DNA]</scope>
    <source>
        <strain evidence="2">ATCC BAA-1314 / JCM 13912 / FAM5</strain>
    </source>
</reference>
<name>F5RAJ6_METUF</name>
<dbReference type="STRING" id="1000565.METUNv1_01210"/>